<dbReference type="Proteomes" id="UP000526734">
    <property type="component" value="Unassembled WGS sequence"/>
</dbReference>
<dbReference type="InterPro" id="IPR029058">
    <property type="entry name" value="AB_hydrolase_fold"/>
</dbReference>
<protein>
    <submittedName>
        <fullName evidence="1">Alpha/beta hydrolase</fullName>
    </submittedName>
</protein>
<evidence type="ECO:0000313" key="1">
    <source>
        <dbReference type="EMBL" id="MBB1158716.1"/>
    </source>
</evidence>
<dbReference type="RefSeq" id="WP_182895456.1">
    <property type="nucleotide sequence ID" value="NZ_JACGZW010000015.1"/>
</dbReference>
<sequence length="195" mass="20655">MPSTLLLVHGGLADDMDADRFWTRPGITGGLRRDGRTVLVPDRLREPPDWSAEAAHLASFLPGQPVVVVAGSNGCSAAVRLALDYPRQVDRLLLAWPATAGDAAVDARAASVPRALLRGETLRGVADADLATLALPVGVLPSVPDNPFHQRRTVDALLRLVPGCTELPGCPEPPRPGFESHVDDLLASIARFAGR</sequence>
<organism evidence="1 2">
    <name type="scientific">Amycolatopsis dendrobii</name>
    <dbReference type="NCBI Taxonomy" id="2760662"/>
    <lineage>
        <taxon>Bacteria</taxon>
        <taxon>Bacillati</taxon>
        <taxon>Actinomycetota</taxon>
        <taxon>Actinomycetes</taxon>
        <taxon>Pseudonocardiales</taxon>
        <taxon>Pseudonocardiaceae</taxon>
        <taxon>Amycolatopsis</taxon>
    </lineage>
</organism>
<evidence type="ECO:0000313" key="2">
    <source>
        <dbReference type="Proteomes" id="UP000526734"/>
    </source>
</evidence>
<dbReference type="GO" id="GO:0016787">
    <property type="term" value="F:hydrolase activity"/>
    <property type="evidence" value="ECO:0007669"/>
    <property type="project" value="UniProtKB-KW"/>
</dbReference>
<name>A0A7W3W4J4_9PSEU</name>
<comment type="caution">
    <text evidence="1">The sequence shown here is derived from an EMBL/GenBank/DDBJ whole genome shotgun (WGS) entry which is preliminary data.</text>
</comment>
<reference evidence="1 2" key="1">
    <citation type="submission" date="2020-08" db="EMBL/GenBank/DDBJ databases">
        <title>Amycolatopsis sp. nov. DR6-1 isolated from Dendrobium heterocarpum.</title>
        <authorList>
            <person name="Tedsree N."/>
            <person name="Kuncharoen N."/>
            <person name="Likhitwitayawuid K."/>
            <person name="Tanasupawat S."/>
        </authorList>
    </citation>
    <scope>NUCLEOTIDE SEQUENCE [LARGE SCALE GENOMIC DNA]</scope>
    <source>
        <strain evidence="1 2">DR6-1</strain>
    </source>
</reference>
<dbReference type="Gene3D" id="3.40.50.1820">
    <property type="entry name" value="alpha/beta hydrolase"/>
    <property type="match status" value="1"/>
</dbReference>
<dbReference type="AlphaFoldDB" id="A0A7W3W4J4"/>
<proteinExistence type="predicted"/>
<gene>
    <name evidence="1" type="ORF">H4281_36705</name>
</gene>
<accession>A0A7W3W4J4</accession>
<dbReference type="EMBL" id="JACGZW010000015">
    <property type="protein sequence ID" value="MBB1158716.1"/>
    <property type="molecule type" value="Genomic_DNA"/>
</dbReference>
<keyword evidence="2" id="KW-1185">Reference proteome</keyword>
<dbReference type="SUPFAM" id="SSF53474">
    <property type="entry name" value="alpha/beta-Hydrolases"/>
    <property type="match status" value="1"/>
</dbReference>
<keyword evidence="1" id="KW-0378">Hydrolase</keyword>